<dbReference type="InterPro" id="IPR007698">
    <property type="entry name" value="AlaDH/PNT_NAD(H)-bd"/>
</dbReference>
<keyword evidence="5" id="KW-0520">NAD</keyword>
<feature type="domain" description="Alanine dehydrogenase/pyridine nucleotide transhydrogenase NAD(H)-binding" evidence="7">
    <location>
        <begin position="167"/>
        <end position="329"/>
    </location>
</feature>
<dbReference type="EMBL" id="CP003167">
    <property type="protein sequence ID" value="AGB02699.1"/>
    <property type="molecule type" value="Genomic_DNA"/>
</dbReference>
<evidence type="ECO:0000256" key="2">
    <source>
        <dbReference type="ARBA" id="ARBA00022741"/>
    </source>
</evidence>
<dbReference type="GO" id="GO:0050661">
    <property type="term" value="F:NADP binding"/>
    <property type="evidence" value="ECO:0007669"/>
    <property type="project" value="TreeGrafter"/>
</dbReference>
<keyword evidence="10" id="KW-1185">Reference proteome</keyword>
<evidence type="ECO:0000256" key="4">
    <source>
        <dbReference type="ARBA" id="ARBA00022967"/>
    </source>
</evidence>
<proteinExistence type="predicted"/>
<dbReference type="InterPro" id="IPR036291">
    <property type="entry name" value="NAD(P)-bd_dom_sf"/>
</dbReference>
<dbReference type="PROSITE" id="PS00837">
    <property type="entry name" value="ALADH_PNT_2"/>
    <property type="match status" value="1"/>
</dbReference>
<dbReference type="GO" id="GO:0016491">
    <property type="term" value="F:oxidoreductase activity"/>
    <property type="evidence" value="ECO:0007669"/>
    <property type="project" value="InterPro"/>
</dbReference>
<dbReference type="SUPFAM" id="SSF52283">
    <property type="entry name" value="Formate/glycerate dehydrogenase catalytic domain-like"/>
    <property type="match status" value="1"/>
</dbReference>
<sequence>MSAPAHAQDGQGAGPAVKPAIIAVVKESAVGELRVATVPEVVQKLAKAGHEVRVEKTAGTGAYYPDEIYAAAGATIVPGRQELLKGAQVVLCVQPPTVEDAEQFAEGTIVIGFMNPAGNLEAIRKMRDRKVTAFALELVPRITRAQGMDALSSQATAGGYAAVVMGAANCPKFLPMLTTAAGTIRPATVLILGAGVAGLMAIATAKRLGALVEAYDVRRAAGEQVRSLGAKFLELEINAEGQGGYARELTPEEKALEQEMVSAAVAKADIVITTAAIPGRKAPVLITKETVARMRPGAVIVDLAAETGGNCELTQAGKTLIEHGVTIIGPRNLPARVPFHASQMYAKNLQSFLSLVVAKDGSLVKDYSDEILAASLLVHEGEVRHAPTRDLIGGGKP</sequence>
<dbReference type="Proteomes" id="UP000010824">
    <property type="component" value="Chromosome"/>
</dbReference>
<dbReference type="KEGG" id="mfo:Metfor_1672"/>
<dbReference type="Pfam" id="PF01262">
    <property type="entry name" value="AlaDh_PNT_C"/>
    <property type="match status" value="1"/>
</dbReference>
<dbReference type="eggNOG" id="arCOG06678">
    <property type="taxonomic scope" value="Archaea"/>
</dbReference>
<evidence type="ECO:0000256" key="1">
    <source>
        <dbReference type="ARBA" id="ARBA00012943"/>
    </source>
</evidence>
<dbReference type="RefSeq" id="WP_015285662.1">
    <property type="nucleotide sequence ID" value="NC_019943.1"/>
</dbReference>
<dbReference type="InterPro" id="IPR007886">
    <property type="entry name" value="AlaDH/PNT_N"/>
</dbReference>
<keyword evidence="4" id="KW-1278">Translocase</keyword>
<feature type="domain" description="Alanine dehydrogenase/pyridine nucleotide transhydrogenase N-terminal" evidence="8">
    <location>
        <begin position="23"/>
        <end position="158"/>
    </location>
</feature>
<dbReference type="GO" id="GO:0005886">
    <property type="term" value="C:plasma membrane"/>
    <property type="evidence" value="ECO:0007669"/>
    <property type="project" value="TreeGrafter"/>
</dbReference>
<dbReference type="GeneID" id="14308061"/>
<protein>
    <recommendedName>
        <fullName evidence="1">proton-translocating NAD(P)(+) transhydrogenase</fullName>
        <ecNumber evidence="1">7.1.1.1</ecNumber>
    </recommendedName>
</protein>
<evidence type="ECO:0000256" key="3">
    <source>
        <dbReference type="ARBA" id="ARBA00022857"/>
    </source>
</evidence>
<accession>L0HI13</accession>
<dbReference type="Pfam" id="PF05222">
    <property type="entry name" value="AlaDh_PNT_N"/>
    <property type="match status" value="1"/>
</dbReference>
<dbReference type="NCBIfam" id="NF006942">
    <property type="entry name" value="PRK09424.1"/>
    <property type="match status" value="1"/>
</dbReference>
<dbReference type="SMART" id="SM01002">
    <property type="entry name" value="AlaDh_PNT_C"/>
    <property type="match status" value="1"/>
</dbReference>
<dbReference type="PANTHER" id="PTHR10160">
    <property type="entry name" value="NAD(P) TRANSHYDROGENASE"/>
    <property type="match status" value="1"/>
</dbReference>
<dbReference type="CDD" id="cd05304">
    <property type="entry name" value="Rubrum_tdh"/>
    <property type="match status" value="1"/>
</dbReference>
<dbReference type="FunFam" id="3.40.50.720:FF:000188">
    <property type="entry name" value="NAD(P) transhydrogenase alpha subunit 1"/>
    <property type="match status" value="1"/>
</dbReference>
<dbReference type="Gene3D" id="3.40.50.720">
    <property type="entry name" value="NAD(P)-binding Rossmann-like Domain"/>
    <property type="match status" value="2"/>
</dbReference>
<dbReference type="HOGENOM" id="CLU_003376_2_1_2"/>
<evidence type="ECO:0000313" key="10">
    <source>
        <dbReference type="Proteomes" id="UP000010824"/>
    </source>
</evidence>
<reference evidence="10" key="1">
    <citation type="submission" date="2011-12" db="EMBL/GenBank/DDBJ databases">
        <title>Complete sequence of Methanoregula formicicum SMSP.</title>
        <authorList>
            <person name="Lucas S."/>
            <person name="Han J."/>
            <person name="Lapidus A."/>
            <person name="Cheng J.-F."/>
            <person name="Goodwin L."/>
            <person name="Pitluck S."/>
            <person name="Peters L."/>
            <person name="Ovchinnikova G."/>
            <person name="Teshima H."/>
            <person name="Detter J.C."/>
            <person name="Han C."/>
            <person name="Tapia R."/>
            <person name="Land M."/>
            <person name="Hauser L."/>
            <person name="Kyrpides N."/>
            <person name="Ivanova N."/>
            <person name="Pagani I."/>
            <person name="Imachi H."/>
            <person name="Tamaki H."/>
            <person name="Sekiguchi Y."/>
            <person name="Kamagata Y."/>
            <person name="Cadillo-Quiroz H."/>
            <person name="Zinder S."/>
            <person name="Liu W.-T."/>
            <person name="Woyke T."/>
        </authorList>
    </citation>
    <scope>NUCLEOTIDE SEQUENCE [LARGE SCALE GENOMIC DNA]</scope>
    <source>
        <strain evidence="10">DSM 22288 / NBRC 105244 / SMSP</strain>
    </source>
</reference>
<evidence type="ECO:0000259" key="8">
    <source>
        <dbReference type="SMART" id="SM01003"/>
    </source>
</evidence>
<dbReference type="InterPro" id="IPR008143">
    <property type="entry name" value="Ala_DH/PNT_CS2"/>
</dbReference>
<dbReference type="SUPFAM" id="SSF51735">
    <property type="entry name" value="NAD(P)-binding Rossmann-fold domains"/>
    <property type="match status" value="1"/>
</dbReference>
<evidence type="ECO:0000259" key="7">
    <source>
        <dbReference type="SMART" id="SM01002"/>
    </source>
</evidence>
<gene>
    <name evidence="9" type="ordered locus">Metfor_1672</name>
</gene>
<keyword evidence="2" id="KW-0547">Nucleotide-binding</keyword>
<evidence type="ECO:0000256" key="5">
    <source>
        <dbReference type="ARBA" id="ARBA00023027"/>
    </source>
</evidence>
<keyword evidence="3" id="KW-0521">NADP</keyword>
<dbReference type="GO" id="GO:0006740">
    <property type="term" value="P:NADPH regeneration"/>
    <property type="evidence" value="ECO:0007669"/>
    <property type="project" value="TreeGrafter"/>
</dbReference>
<reference evidence="9 10" key="2">
    <citation type="journal article" date="2014" name="Genome Announc.">
        <title>Complete Genome Sequence of Methanoregula formicica SMSPT, a Mesophilic Hydrogenotrophic Methanogen Isolated from a Methanogenic Upflow Anaerobic Sludge Blanket Reactor.</title>
        <authorList>
            <person name="Yamamoto K."/>
            <person name="Tamaki H."/>
            <person name="Cadillo-Quiroz H."/>
            <person name="Imachi H."/>
            <person name="Kyrpides N."/>
            <person name="Woyke T."/>
            <person name="Goodwin L."/>
            <person name="Zinder S.H."/>
            <person name="Kamagata Y."/>
            <person name="Liu W.T."/>
        </authorList>
    </citation>
    <scope>NUCLEOTIDE SEQUENCE [LARGE SCALE GENOMIC DNA]</scope>
    <source>
        <strain evidence="10">DSM 22288 / NBRC 105244 / SMSP</strain>
    </source>
</reference>
<comment type="catalytic activity">
    <reaction evidence="6">
        <text>NAD(+) + NADPH + H(+)(in) = NADH + NADP(+) + H(+)(out)</text>
        <dbReference type="Rhea" id="RHEA:47992"/>
        <dbReference type="ChEBI" id="CHEBI:15378"/>
        <dbReference type="ChEBI" id="CHEBI:57540"/>
        <dbReference type="ChEBI" id="CHEBI:57783"/>
        <dbReference type="ChEBI" id="CHEBI:57945"/>
        <dbReference type="ChEBI" id="CHEBI:58349"/>
        <dbReference type="EC" id="7.1.1.1"/>
    </reaction>
</comment>
<name>L0HI13_METFS</name>
<dbReference type="GO" id="GO:0008750">
    <property type="term" value="F:proton-translocating NAD(P)+ transhydrogenase activity"/>
    <property type="evidence" value="ECO:0007669"/>
    <property type="project" value="UniProtKB-EC"/>
</dbReference>
<organism evidence="9 10">
    <name type="scientific">Methanoregula formicica (strain DSM 22288 / NBRC 105244 / SMSP)</name>
    <dbReference type="NCBI Taxonomy" id="593750"/>
    <lineage>
        <taxon>Archaea</taxon>
        <taxon>Methanobacteriati</taxon>
        <taxon>Methanobacteriota</taxon>
        <taxon>Stenosarchaea group</taxon>
        <taxon>Methanomicrobia</taxon>
        <taxon>Methanomicrobiales</taxon>
        <taxon>Methanoregulaceae</taxon>
        <taxon>Methanoregula</taxon>
    </lineage>
</organism>
<dbReference type="PANTHER" id="PTHR10160:SF19">
    <property type="entry name" value="PROTON-TRANSLOCATING NAD(P)(+) TRANSHYDROGENASE"/>
    <property type="match status" value="1"/>
</dbReference>
<dbReference type="EC" id="7.1.1.1" evidence="1"/>
<evidence type="ECO:0000313" key="9">
    <source>
        <dbReference type="EMBL" id="AGB02699.1"/>
    </source>
</evidence>
<dbReference type="STRING" id="593750.Metfor_1672"/>
<dbReference type="SMART" id="SM01003">
    <property type="entry name" value="AlaDh_PNT_N"/>
    <property type="match status" value="1"/>
</dbReference>
<dbReference type="InParanoid" id="L0HI13"/>
<dbReference type="AlphaFoldDB" id="L0HI13"/>
<evidence type="ECO:0000256" key="6">
    <source>
        <dbReference type="ARBA" id="ARBA00048202"/>
    </source>
</evidence>